<keyword evidence="4" id="KW-0902">Two-component regulatory system</keyword>
<dbReference type="Pfam" id="PF02518">
    <property type="entry name" value="HATPase_c"/>
    <property type="match status" value="1"/>
</dbReference>
<comment type="catalytic activity">
    <reaction evidence="1">
        <text>ATP + protein L-histidine = ADP + protein N-phospho-L-histidine.</text>
        <dbReference type="EC" id="2.7.13.3"/>
    </reaction>
</comment>
<feature type="domain" description="Histidine kinase" evidence="8">
    <location>
        <begin position="147"/>
        <end position="368"/>
    </location>
</feature>
<dbReference type="PROSITE" id="PS50110">
    <property type="entry name" value="RESPONSE_REGULATORY"/>
    <property type="match status" value="2"/>
</dbReference>
<evidence type="ECO:0000256" key="3">
    <source>
        <dbReference type="ARBA" id="ARBA00022553"/>
    </source>
</evidence>
<proteinExistence type="predicted"/>
<dbReference type="CDD" id="cd16922">
    <property type="entry name" value="HATPase_EvgS-ArcB-TorS-like"/>
    <property type="match status" value="1"/>
</dbReference>
<dbReference type="CDD" id="cd17546">
    <property type="entry name" value="REC_hyHK_CKI1_RcsC-like"/>
    <property type="match status" value="1"/>
</dbReference>
<dbReference type="InterPro" id="IPR004358">
    <property type="entry name" value="Sig_transdc_His_kin-like_C"/>
</dbReference>
<dbReference type="RefSeq" id="WP_183910150.1">
    <property type="nucleotide sequence ID" value="NZ_JACHXZ010000002.1"/>
</dbReference>
<evidence type="ECO:0000256" key="6">
    <source>
        <dbReference type="PROSITE-ProRule" id="PRU00169"/>
    </source>
</evidence>
<dbReference type="InterPro" id="IPR003594">
    <property type="entry name" value="HATPase_dom"/>
</dbReference>
<dbReference type="GO" id="GO:0000155">
    <property type="term" value="F:phosphorelay sensor kinase activity"/>
    <property type="evidence" value="ECO:0007669"/>
    <property type="project" value="InterPro"/>
</dbReference>
<accession>A0A839ULX5</accession>
<keyword evidence="12" id="KW-1185">Reference proteome</keyword>
<evidence type="ECO:0000259" key="10">
    <source>
        <dbReference type="PROSITE" id="PS50894"/>
    </source>
</evidence>
<dbReference type="Proteomes" id="UP000559987">
    <property type="component" value="Unassembled WGS sequence"/>
</dbReference>
<dbReference type="InterPro" id="IPR005467">
    <property type="entry name" value="His_kinase_dom"/>
</dbReference>
<feature type="domain" description="Response regulatory" evidence="9">
    <location>
        <begin position="520"/>
        <end position="639"/>
    </location>
</feature>
<feature type="transmembrane region" description="Helical" evidence="7">
    <location>
        <begin position="92"/>
        <end position="113"/>
    </location>
</feature>
<dbReference type="AlphaFoldDB" id="A0A839ULX5"/>
<feature type="modified residue" description="Phosphohistidine" evidence="5">
    <location>
        <position position="722"/>
    </location>
</feature>
<dbReference type="PROSITE" id="PS50109">
    <property type="entry name" value="HIS_KIN"/>
    <property type="match status" value="1"/>
</dbReference>
<feature type="transmembrane region" description="Helical" evidence="7">
    <location>
        <begin position="20"/>
        <end position="51"/>
    </location>
</feature>
<dbReference type="Gene3D" id="1.20.120.160">
    <property type="entry name" value="HPT domain"/>
    <property type="match status" value="1"/>
</dbReference>
<dbReference type="InterPro" id="IPR011006">
    <property type="entry name" value="CheY-like_superfamily"/>
</dbReference>
<dbReference type="Gene3D" id="3.40.50.2300">
    <property type="match status" value="2"/>
</dbReference>
<dbReference type="GO" id="GO:0005524">
    <property type="term" value="F:ATP binding"/>
    <property type="evidence" value="ECO:0007669"/>
    <property type="project" value="UniProtKB-KW"/>
</dbReference>
<dbReference type="PRINTS" id="PR00344">
    <property type="entry name" value="BCTRLSENSOR"/>
</dbReference>
<dbReference type="SMART" id="SM00388">
    <property type="entry name" value="HisKA"/>
    <property type="match status" value="1"/>
</dbReference>
<evidence type="ECO:0000313" key="11">
    <source>
        <dbReference type="EMBL" id="MBB3168693.1"/>
    </source>
</evidence>
<dbReference type="InterPro" id="IPR058544">
    <property type="entry name" value="ETR1_N"/>
</dbReference>
<feature type="modified residue" description="4-aspartylphosphate" evidence="6">
    <location>
        <position position="436"/>
    </location>
</feature>
<keyword evidence="3 6" id="KW-0597">Phosphoprotein</keyword>
<dbReference type="EC" id="2.7.13.3" evidence="2"/>
<dbReference type="SUPFAM" id="SSF52172">
    <property type="entry name" value="CheY-like"/>
    <property type="match status" value="2"/>
</dbReference>
<dbReference type="InterPro" id="IPR036097">
    <property type="entry name" value="HisK_dim/P_sf"/>
</dbReference>
<keyword evidence="7" id="KW-0812">Transmembrane</keyword>
<dbReference type="PROSITE" id="PS50894">
    <property type="entry name" value="HPT"/>
    <property type="match status" value="1"/>
</dbReference>
<dbReference type="GO" id="GO:0005886">
    <property type="term" value="C:plasma membrane"/>
    <property type="evidence" value="ECO:0007669"/>
    <property type="project" value="UniProtKB-SubCell"/>
</dbReference>
<dbReference type="InterPro" id="IPR008207">
    <property type="entry name" value="Sig_transdc_His_kin_Hpt_dom"/>
</dbReference>
<evidence type="ECO:0000313" key="12">
    <source>
        <dbReference type="Proteomes" id="UP000559987"/>
    </source>
</evidence>
<dbReference type="PANTHER" id="PTHR45339:SF5">
    <property type="entry name" value="HISTIDINE KINASE"/>
    <property type="match status" value="1"/>
</dbReference>
<keyword evidence="11" id="KW-0808">Transferase</keyword>
<feature type="transmembrane region" description="Helical" evidence="7">
    <location>
        <begin position="63"/>
        <end position="86"/>
    </location>
</feature>
<sequence length="786" mass="87381">MTEQLLQFFSNEYMPHGHCYLWLPSILWINVVSDLLIAVSYFSIPVLLIHLIRQRKDVKFKGIFILFAAFILLCGITHLFSIYTVWHGTYGWHGLVKFATAIVSVLTAVALFMNRKAILSIPSTYKLELALQDAEDANNAKRNFLACMSHEVRTPINGVVGMIDLALKHEADPEQSKRLETAKKSANALLAVINDIIDISKVEAGKLEVEHVAFNILELLGETVRTFGFQRGHKDIDIILDATGVDHEMLLGDPGRVRQVISNLMGNAVKFTSKGSVKLVAELVRTEGGQATLSCRVEDTGIGIDAAALEQLFTPFTQADSSTTRKYGGTGLGLAICKQLCRLMGGDVWATSEKGKGSVFSFSVPVGLVENKNKGVFDVNHADVNVLWIDTNPVTQRIVQNYLRRAKYNVVRCSAVDELMRLDGSVAANVDVLLVDGATASQFPPDILEQFVRDHPCVKRVWVIDYDNDDRFDAPNLPLTGYIGKPVSPVELYACLSQERSVAPEAEKTVAPTEGILPLRVLIVEDNDINRSVVEGILENFVSHQVFAENGEIAIEVLKSVRVDLVLMDCQMPVMDGYETTRAIRNGDAGDFYREVPIIAMTANAMDGDRERCLESGMDEYLAKPIDMGQLQSLIVDFAHKIGRYKPEQTSKASALVEREPLKFPDGLRYILPEKLPASAKKSPARMMSMFQSFLLNNRNFMELLERAVNDDDHDTQRSLMHNMKGISANLGMNPLYERVKKMNVGLRMGREIDQPHFRALSDVFDATVKELEQVVELNEGSASSN</sequence>
<gene>
    <name evidence="11" type="ORF">FHS30_001877</name>
</gene>
<dbReference type="SMART" id="SM00448">
    <property type="entry name" value="REC"/>
    <property type="match status" value="1"/>
</dbReference>
<dbReference type="InterPro" id="IPR001789">
    <property type="entry name" value="Sig_transdc_resp-reg_receiver"/>
</dbReference>
<protein>
    <recommendedName>
        <fullName evidence="2">histidine kinase</fullName>
        <ecNumber evidence="2">2.7.13.3</ecNumber>
    </recommendedName>
</protein>
<feature type="modified residue" description="4-aspartylphosphate" evidence="6">
    <location>
        <position position="569"/>
    </location>
</feature>
<dbReference type="FunFam" id="3.30.565.10:FF:000010">
    <property type="entry name" value="Sensor histidine kinase RcsC"/>
    <property type="match status" value="1"/>
</dbReference>
<comment type="caution">
    <text evidence="11">The sequence shown here is derived from an EMBL/GenBank/DDBJ whole genome shotgun (WGS) entry which is preliminary data.</text>
</comment>
<evidence type="ECO:0000256" key="5">
    <source>
        <dbReference type="PROSITE-ProRule" id="PRU00110"/>
    </source>
</evidence>
<dbReference type="SUPFAM" id="SSF47384">
    <property type="entry name" value="Homodimeric domain of signal transducing histidine kinase"/>
    <property type="match status" value="1"/>
</dbReference>
<dbReference type="InterPro" id="IPR003661">
    <property type="entry name" value="HisK_dim/P_dom"/>
</dbReference>
<dbReference type="PANTHER" id="PTHR45339">
    <property type="entry name" value="HYBRID SIGNAL TRANSDUCTION HISTIDINE KINASE J"/>
    <property type="match status" value="1"/>
</dbReference>
<name>A0A839ULX5_9GAMM</name>
<keyword evidence="7" id="KW-1133">Transmembrane helix</keyword>
<evidence type="ECO:0000256" key="7">
    <source>
        <dbReference type="SAM" id="Phobius"/>
    </source>
</evidence>
<dbReference type="SMART" id="SM00387">
    <property type="entry name" value="HATPase_c"/>
    <property type="match status" value="1"/>
</dbReference>
<reference evidence="11 12" key="1">
    <citation type="submission" date="2020-08" db="EMBL/GenBank/DDBJ databases">
        <title>Genomic Encyclopedia of Type Strains, Phase III (KMG-III): the genomes of soil and plant-associated and newly described type strains.</title>
        <authorList>
            <person name="Whitman W."/>
        </authorList>
    </citation>
    <scope>NUCLEOTIDE SEQUENCE [LARGE SCALE GENOMIC DNA]</scope>
    <source>
        <strain evidence="11 12">CECT 8571</strain>
    </source>
</reference>
<dbReference type="SUPFAM" id="SSF55874">
    <property type="entry name" value="ATPase domain of HSP90 chaperone/DNA topoisomerase II/histidine kinase"/>
    <property type="match status" value="1"/>
</dbReference>
<feature type="domain" description="Response regulatory" evidence="9">
    <location>
        <begin position="385"/>
        <end position="500"/>
    </location>
</feature>
<dbReference type="CDD" id="cd00082">
    <property type="entry name" value="HisKA"/>
    <property type="match status" value="1"/>
</dbReference>
<dbReference type="Pfam" id="PF00512">
    <property type="entry name" value="HisKA"/>
    <property type="match status" value="1"/>
</dbReference>
<organism evidence="11 12">
    <name type="scientific">Simiduia aestuariiviva</name>
    <dbReference type="NCBI Taxonomy" id="1510459"/>
    <lineage>
        <taxon>Bacteria</taxon>
        <taxon>Pseudomonadati</taxon>
        <taxon>Pseudomonadota</taxon>
        <taxon>Gammaproteobacteria</taxon>
        <taxon>Cellvibrionales</taxon>
        <taxon>Cellvibrionaceae</taxon>
        <taxon>Simiduia</taxon>
    </lineage>
</organism>
<dbReference type="Gene3D" id="3.30.565.10">
    <property type="entry name" value="Histidine kinase-like ATPase, C-terminal domain"/>
    <property type="match status" value="1"/>
</dbReference>
<dbReference type="Pfam" id="PF00072">
    <property type="entry name" value="Response_reg"/>
    <property type="match status" value="1"/>
</dbReference>
<dbReference type="Pfam" id="PF01627">
    <property type="entry name" value="Hpt"/>
    <property type="match status" value="1"/>
</dbReference>
<feature type="domain" description="HPt" evidence="10">
    <location>
        <begin position="683"/>
        <end position="782"/>
    </location>
</feature>
<evidence type="ECO:0000259" key="8">
    <source>
        <dbReference type="PROSITE" id="PS50109"/>
    </source>
</evidence>
<dbReference type="InterPro" id="IPR036890">
    <property type="entry name" value="HATPase_C_sf"/>
</dbReference>
<keyword evidence="11" id="KW-0418">Kinase</keyword>
<evidence type="ECO:0000256" key="1">
    <source>
        <dbReference type="ARBA" id="ARBA00000085"/>
    </source>
</evidence>
<dbReference type="Pfam" id="PF25487">
    <property type="entry name" value="ETR1_N"/>
    <property type="match status" value="1"/>
</dbReference>
<dbReference type="SUPFAM" id="SSF47226">
    <property type="entry name" value="Histidine-containing phosphotransfer domain, HPT domain"/>
    <property type="match status" value="1"/>
</dbReference>
<dbReference type="Gene3D" id="1.10.287.130">
    <property type="match status" value="1"/>
</dbReference>
<evidence type="ECO:0000256" key="2">
    <source>
        <dbReference type="ARBA" id="ARBA00012438"/>
    </source>
</evidence>
<dbReference type="InterPro" id="IPR036641">
    <property type="entry name" value="HPT_dom_sf"/>
</dbReference>
<evidence type="ECO:0000259" key="9">
    <source>
        <dbReference type="PROSITE" id="PS50110"/>
    </source>
</evidence>
<evidence type="ECO:0000256" key="4">
    <source>
        <dbReference type="ARBA" id="ARBA00023012"/>
    </source>
</evidence>
<keyword evidence="7" id="KW-0472">Membrane</keyword>
<dbReference type="EMBL" id="JACHXZ010000002">
    <property type="protein sequence ID" value="MBB3168693.1"/>
    <property type="molecule type" value="Genomic_DNA"/>
</dbReference>